<evidence type="ECO:0000313" key="3">
    <source>
        <dbReference type="Proteomes" id="UP001651158"/>
    </source>
</evidence>
<proteinExistence type="predicted"/>
<reference evidence="2 3" key="1">
    <citation type="journal article" date="2022" name="Front. Cell. Infect. Microbiol.">
        <title>The Genomes of Two Strains of Taenia crassiceps the Animal Model for the Study of Human Cysticercosis.</title>
        <authorList>
            <person name="Bobes R.J."/>
            <person name="Estrada K."/>
            <person name="Rios-Valencia D.G."/>
            <person name="Calderon-Gallegos A."/>
            <person name="de la Torre P."/>
            <person name="Carrero J.C."/>
            <person name="Sanchez-Flores A."/>
            <person name="Laclette J.P."/>
        </authorList>
    </citation>
    <scope>NUCLEOTIDE SEQUENCE [LARGE SCALE GENOMIC DNA]</scope>
    <source>
        <strain evidence="2">WFUcys</strain>
    </source>
</reference>
<dbReference type="EMBL" id="JAKROA010000002">
    <property type="protein sequence ID" value="KAL5109717.1"/>
    <property type="molecule type" value="Genomic_DNA"/>
</dbReference>
<gene>
    <name evidence="2" type="ORF">TcWFU_000644</name>
</gene>
<name>A0ABR4QJI2_9CEST</name>
<sequence length="212" mass="23381">MLSHCPSVAVGGTDEQPHRQVSSRVGHHSQHLTDACTSFMSGLSVSDAVCSPTQASLQLRLSFTKYLPVECSLHNGVSVYRHTQHTARLVLVIRCCSLSLTTSPNSFVLVKPTCFLSLQMHRRGRHFYPPFVRHTVVKPSDHLLSCEPHPTRCTLAEKVSIVQNDLTLCSKCSIACSDAPIALRLLRVGSHLSAAFPDIKQHPVLDRIQVKL</sequence>
<evidence type="ECO:0000313" key="2">
    <source>
        <dbReference type="EMBL" id="KAL5109717.1"/>
    </source>
</evidence>
<protein>
    <submittedName>
        <fullName evidence="2">Uncharacterized protein</fullName>
    </submittedName>
</protein>
<organism evidence="2 3">
    <name type="scientific">Taenia crassiceps</name>
    <dbReference type="NCBI Taxonomy" id="6207"/>
    <lineage>
        <taxon>Eukaryota</taxon>
        <taxon>Metazoa</taxon>
        <taxon>Spiralia</taxon>
        <taxon>Lophotrochozoa</taxon>
        <taxon>Platyhelminthes</taxon>
        <taxon>Cestoda</taxon>
        <taxon>Eucestoda</taxon>
        <taxon>Cyclophyllidea</taxon>
        <taxon>Taeniidae</taxon>
        <taxon>Taenia</taxon>
    </lineage>
</organism>
<accession>A0ABR4QJI2</accession>
<feature type="region of interest" description="Disordered" evidence="1">
    <location>
        <begin position="1"/>
        <end position="24"/>
    </location>
</feature>
<dbReference type="Proteomes" id="UP001651158">
    <property type="component" value="Unassembled WGS sequence"/>
</dbReference>
<comment type="caution">
    <text evidence="2">The sequence shown here is derived from an EMBL/GenBank/DDBJ whole genome shotgun (WGS) entry which is preliminary data.</text>
</comment>
<evidence type="ECO:0000256" key="1">
    <source>
        <dbReference type="SAM" id="MobiDB-lite"/>
    </source>
</evidence>
<keyword evidence="3" id="KW-1185">Reference proteome</keyword>